<dbReference type="Proteomes" id="UP000539372">
    <property type="component" value="Unassembled WGS sequence"/>
</dbReference>
<dbReference type="SUPFAM" id="SSF52540">
    <property type="entry name" value="P-loop containing nucleoside triphosphate hydrolases"/>
    <property type="match status" value="1"/>
</dbReference>
<gene>
    <name evidence="2" type="ORF">HH303_12580</name>
</gene>
<evidence type="ECO:0000259" key="1">
    <source>
        <dbReference type="Pfam" id="PF01636"/>
    </source>
</evidence>
<dbReference type="EMBL" id="JABBNT010000003">
    <property type="protein sequence ID" value="NMM45321.1"/>
    <property type="molecule type" value="Genomic_DNA"/>
</dbReference>
<comment type="caution">
    <text evidence="2">The sequence shown here is derived from an EMBL/GenBank/DDBJ whole genome shotgun (WGS) entry which is preliminary data.</text>
</comment>
<evidence type="ECO:0000313" key="3">
    <source>
        <dbReference type="Proteomes" id="UP000539372"/>
    </source>
</evidence>
<evidence type="ECO:0000313" key="2">
    <source>
        <dbReference type="EMBL" id="NMM45321.1"/>
    </source>
</evidence>
<dbReference type="Pfam" id="PF13671">
    <property type="entry name" value="AAA_33"/>
    <property type="match status" value="1"/>
</dbReference>
<reference evidence="2 3" key="1">
    <citation type="submission" date="2020-04" db="EMBL/GenBank/DDBJ databases">
        <title>Rhodospirillaceae bacterium KN72 isolated from deep sea.</title>
        <authorList>
            <person name="Zhang D.-C."/>
        </authorList>
    </citation>
    <scope>NUCLEOTIDE SEQUENCE [LARGE SCALE GENOMIC DNA]</scope>
    <source>
        <strain evidence="2 3">KN72</strain>
    </source>
</reference>
<protein>
    <submittedName>
        <fullName evidence="2">AAA family ATPase</fullName>
    </submittedName>
</protein>
<feature type="domain" description="Aminoglycoside phosphotransferase" evidence="1">
    <location>
        <begin position="48"/>
        <end position="256"/>
    </location>
</feature>
<organism evidence="2 3">
    <name type="scientific">Pacificispira spongiicola</name>
    <dbReference type="NCBI Taxonomy" id="2729598"/>
    <lineage>
        <taxon>Bacteria</taxon>
        <taxon>Pseudomonadati</taxon>
        <taxon>Pseudomonadota</taxon>
        <taxon>Alphaproteobacteria</taxon>
        <taxon>Rhodospirillales</taxon>
        <taxon>Rhodospirillaceae</taxon>
        <taxon>Pacificispira</taxon>
    </lineage>
</organism>
<dbReference type="Gene3D" id="3.40.50.300">
    <property type="entry name" value="P-loop containing nucleotide triphosphate hydrolases"/>
    <property type="match status" value="1"/>
</dbReference>
<sequence length="517" mass="56275">MTGGQDAIFSFLGDPATHGGETPERVDTHAAVVFLLTDRVFKVKRDVAYSFMDFSTREKRRTACLEELRLNRRTAPDLYLGTIPIVRENGELAFGAMDSDPKGTLETAVVMRRFSHTLSEEAVSDADLVDIAEAVARFHDAEPALTDVPGAGSILSVQEGNFSDLDGQDACDRDKLRRLIDLGRTVFHARADLLDQRATEGAIRHCHGDLHLGNICRWEGRPVLFDCIEFDPVLARIDTLYDLAFLLMDLDDHDRRDGANLVLNRYLERRPVDIGGVGLLPLFQSMRAQIRSKVGFAGAGFASGAAAEKKRADADAYLDWALRYLSTPKPCLIAVGGISGSGKSTLARALAPHVGTAPGAVVARSDAIRKRLFNMTRDTDALPPEGYSTQASIDTYAEMARICATALNQGHAAIADATFTHEGSRADIKAVAQSRRLPFVGLWLDIDPEQAVRRVTARKGDVSDADAQVVRDQVRAGWGEMRWHSIDATLPLDAQIAAAQSIVKSIVKSTAKSIIGI</sequence>
<dbReference type="RefSeq" id="WP_169625669.1">
    <property type="nucleotide sequence ID" value="NZ_JABBNT010000003.1"/>
</dbReference>
<name>A0A7Y0HEX2_9PROT</name>
<dbReference type="InterPro" id="IPR002575">
    <property type="entry name" value="Aminoglycoside_PTrfase"/>
</dbReference>
<dbReference type="PANTHER" id="PTHR43883:SF1">
    <property type="entry name" value="GLUCONOKINASE"/>
    <property type="match status" value="1"/>
</dbReference>
<dbReference type="AlphaFoldDB" id="A0A7Y0HEX2"/>
<dbReference type="InterPro" id="IPR052732">
    <property type="entry name" value="Cell-binding_unc_protein"/>
</dbReference>
<keyword evidence="3" id="KW-1185">Reference proteome</keyword>
<dbReference type="SUPFAM" id="SSF56112">
    <property type="entry name" value="Protein kinase-like (PK-like)"/>
    <property type="match status" value="1"/>
</dbReference>
<accession>A0A7Y0HEX2</accession>
<dbReference type="InterPro" id="IPR027417">
    <property type="entry name" value="P-loop_NTPase"/>
</dbReference>
<dbReference type="Pfam" id="PF01636">
    <property type="entry name" value="APH"/>
    <property type="match status" value="1"/>
</dbReference>
<proteinExistence type="predicted"/>
<dbReference type="PANTHER" id="PTHR43883">
    <property type="entry name" value="SLR0207 PROTEIN"/>
    <property type="match status" value="1"/>
</dbReference>
<dbReference type="InterPro" id="IPR011009">
    <property type="entry name" value="Kinase-like_dom_sf"/>
</dbReference>